<accession>A0A3N0FEQ6</accession>
<dbReference type="Proteomes" id="UP000276061">
    <property type="component" value="Unassembled WGS sequence"/>
</dbReference>
<protein>
    <submittedName>
        <fullName evidence="1">Uncharacterized protein</fullName>
    </submittedName>
</protein>
<reference evidence="1 2" key="1">
    <citation type="submission" date="2018-11" db="EMBL/GenBank/DDBJ databases">
        <title>Characterization of surface water Dickeya isolates.</title>
        <authorList>
            <person name="Van Gijsegem F."/>
            <person name="Pedron J."/>
        </authorList>
    </citation>
    <scope>NUCLEOTIDE SEQUENCE [LARGE SCALE GENOMIC DNA]</scope>
    <source>
        <strain evidence="1 2">FVG1-MFV-O17</strain>
    </source>
</reference>
<dbReference type="OrthoDB" id="9784013at2"/>
<dbReference type="EMBL" id="RJLR01000141">
    <property type="protein sequence ID" value="RNL98613.1"/>
    <property type="molecule type" value="Genomic_DNA"/>
</dbReference>
<comment type="caution">
    <text evidence="1">The sequence shown here is derived from an EMBL/GenBank/DDBJ whole genome shotgun (WGS) entry which is preliminary data.</text>
</comment>
<evidence type="ECO:0000313" key="1">
    <source>
        <dbReference type="EMBL" id="RNL98613.1"/>
    </source>
</evidence>
<dbReference type="RefSeq" id="WP_148042958.1">
    <property type="nucleotide sequence ID" value="NZ_RJLR01000141.1"/>
</dbReference>
<organism evidence="1 2">
    <name type="scientific">Dickeya undicola</name>
    <dbReference type="NCBI Taxonomy" id="1577887"/>
    <lineage>
        <taxon>Bacteria</taxon>
        <taxon>Pseudomonadati</taxon>
        <taxon>Pseudomonadota</taxon>
        <taxon>Gammaproteobacteria</taxon>
        <taxon>Enterobacterales</taxon>
        <taxon>Pectobacteriaceae</taxon>
        <taxon>Dickeya</taxon>
    </lineage>
</organism>
<proteinExistence type="predicted"/>
<evidence type="ECO:0000313" key="2">
    <source>
        <dbReference type="Proteomes" id="UP000276061"/>
    </source>
</evidence>
<name>A0A3N0FEQ6_9GAMM</name>
<sequence length="79" mass="8361">MAGYTGSQRAFRREERIGINQAFDACGFSMLNLGAYLAGTHDEEKGATVLAVQSMTTHPGTEHSITINDAGGARFAVAN</sequence>
<gene>
    <name evidence="1" type="ORF">EF878_21325</name>
</gene>
<feature type="non-terminal residue" evidence="1">
    <location>
        <position position="79"/>
    </location>
</feature>
<dbReference type="AlphaFoldDB" id="A0A3N0FEQ6"/>